<dbReference type="EMBL" id="JBANRG010000001">
    <property type="protein sequence ID" value="KAK7472256.1"/>
    <property type="molecule type" value="Genomic_DNA"/>
</dbReference>
<feature type="compositionally biased region" description="Pro residues" evidence="1">
    <location>
        <begin position="270"/>
        <end position="294"/>
    </location>
</feature>
<proteinExistence type="predicted"/>
<feature type="region of interest" description="Disordered" evidence="1">
    <location>
        <begin position="136"/>
        <end position="162"/>
    </location>
</feature>
<gene>
    <name evidence="3" type="ORF">VKT23_000377</name>
    <name evidence="2" type="ORF">VKT23_019096</name>
</gene>
<evidence type="ECO:0000313" key="4">
    <source>
        <dbReference type="Proteomes" id="UP001498398"/>
    </source>
</evidence>
<accession>A0ABR1K3X1</accession>
<sequence length="550" mass="62199">MPLPLSPDPLLQLDSSQTRQIRFKMKLPDSPSFSPPLMQPTTTYHTNTLNLFQGETEQPIFSGQAPTLTNLVPPDPEHEPASDFLASGPSRPLLQDFDRVGGWDEAGAYQDHGHIEEVADDASESVLHILNPLPSSSRLHSPLPLPANAQPPPRPHQRPYEIRPESPATLQNRLRNMLSDDPSRHSSPLARSWTTRNLGFHSVEPSGTLSPLNVFEPSRVSTPIQQPFVIPPDGVEGLPTIPSIETGTSPPVGQDEDEPVIRPIRISRSPTPPPPPPPKDDPPVPVHPYSPGPNPKLRLKQQQQRQQPRAQSRDRHQQRDQPQPQNQNHLQEQRQVPVAPQKVKDETFPLPSPTTTAKLEAQISFNDETIIEQNLCSIEDLSIVVRSISKEFSLHDPATTTTTRKSPHSHIEACERVIDSLSQVEKALVRRRDVPEEYWEHFPPSSRCRYERRLRSLERSLRRLRSMSEHILEGQYRLLEVVVDKFARHHAKLQDVADKLNATFDRLKLRHLHKIASKHVAQANVCRSEYLDAREVYFGRRGMETRTGNS</sequence>
<reference evidence="3 4" key="1">
    <citation type="submission" date="2024-01" db="EMBL/GenBank/DDBJ databases">
        <title>A draft genome for the cacao thread blight pathogen Marasmiellus scandens.</title>
        <authorList>
            <person name="Baruah I.K."/>
            <person name="Leung J."/>
            <person name="Bukari Y."/>
            <person name="Amoako-Attah I."/>
            <person name="Meinhardt L.W."/>
            <person name="Bailey B.A."/>
            <person name="Cohen S.P."/>
        </authorList>
    </citation>
    <scope>NUCLEOTIDE SEQUENCE [LARGE SCALE GENOMIC DNA]</scope>
    <source>
        <strain evidence="3 4">GH-19</strain>
    </source>
</reference>
<evidence type="ECO:0000256" key="1">
    <source>
        <dbReference type="SAM" id="MobiDB-lite"/>
    </source>
</evidence>
<protein>
    <submittedName>
        <fullName evidence="3">Uncharacterized protein</fullName>
    </submittedName>
</protein>
<name>A0ABR1K3X1_9AGAR</name>
<feature type="compositionally biased region" description="Low complexity" evidence="1">
    <location>
        <begin position="300"/>
        <end position="310"/>
    </location>
</feature>
<feature type="compositionally biased region" description="Low complexity" evidence="1">
    <location>
        <begin position="320"/>
        <end position="329"/>
    </location>
</feature>
<dbReference type="Proteomes" id="UP001498398">
    <property type="component" value="Unassembled WGS sequence"/>
</dbReference>
<keyword evidence="4" id="KW-1185">Reference proteome</keyword>
<feature type="region of interest" description="Disordered" evidence="1">
    <location>
        <begin position="232"/>
        <end position="354"/>
    </location>
</feature>
<organism evidence="3 4">
    <name type="scientific">Marasmiellus scandens</name>
    <dbReference type="NCBI Taxonomy" id="2682957"/>
    <lineage>
        <taxon>Eukaryota</taxon>
        <taxon>Fungi</taxon>
        <taxon>Dikarya</taxon>
        <taxon>Basidiomycota</taxon>
        <taxon>Agaricomycotina</taxon>
        <taxon>Agaricomycetes</taxon>
        <taxon>Agaricomycetidae</taxon>
        <taxon>Agaricales</taxon>
        <taxon>Marasmiineae</taxon>
        <taxon>Omphalotaceae</taxon>
        <taxon>Marasmiellus</taxon>
    </lineage>
</organism>
<feature type="region of interest" description="Disordered" evidence="1">
    <location>
        <begin position="64"/>
        <end position="89"/>
    </location>
</feature>
<evidence type="ECO:0000313" key="3">
    <source>
        <dbReference type="EMBL" id="KAK7472256.1"/>
    </source>
</evidence>
<comment type="caution">
    <text evidence="3">The sequence shown here is derived from an EMBL/GenBank/DDBJ whole genome shotgun (WGS) entry which is preliminary data.</text>
</comment>
<feature type="compositionally biased region" description="Pro residues" evidence="1">
    <location>
        <begin position="143"/>
        <end position="154"/>
    </location>
</feature>
<dbReference type="EMBL" id="JBANRG010000093">
    <property type="protein sequence ID" value="KAK7436542.1"/>
    <property type="molecule type" value="Genomic_DNA"/>
</dbReference>
<evidence type="ECO:0000313" key="2">
    <source>
        <dbReference type="EMBL" id="KAK7436542.1"/>
    </source>
</evidence>